<evidence type="ECO:0000313" key="3">
    <source>
        <dbReference type="Proteomes" id="UP001142610"/>
    </source>
</evidence>
<comment type="caution">
    <text evidence="2">The sequence shown here is derived from an EMBL/GenBank/DDBJ whole genome shotgun (WGS) entry which is preliminary data.</text>
</comment>
<name>A0A9X2L7X5_9PROT</name>
<protein>
    <submittedName>
        <fullName evidence="2">HD domain-containing protein</fullName>
    </submittedName>
</protein>
<dbReference type="Proteomes" id="UP001142610">
    <property type="component" value="Unassembled WGS sequence"/>
</dbReference>
<dbReference type="AlphaFoldDB" id="A0A9X2L7X5"/>
<feature type="domain" description="HD" evidence="1">
    <location>
        <begin position="161"/>
        <end position="270"/>
    </location>
</feature>
<dbReference type="EMBL" id="JANIBC010000002">
    <property type="protein sequence ID" value="MCQ8184662.1"/>
    <property type="molecule type" value="Genomic_DNA"/>
</dbReference>
<dbReference type="SUPFAM" id="SSF109604">
    <property type="entry name" value="HD-domain/PDEase-like"/>
    <property type="match status" value="1"/>
</dbReference>
<dbReference type="Pfam" id="PF13023">
    <property type="entry name" value="HD_3"/>
    <property type="match status" value="1"/>
</dbReference>
<keyword evidence="3" id="KW-1185">Reference proteome</keyword>
<accession>A0A9X2L7X5</accession>
<dbReference type="InterPro" id="IPR006674">
    <property type="entry name" value="HD_domain"/>
</dbReference>
<sequence length="314" mass="33619">MQPAPQPSSFPAHLPPSAATRLARAASLFPALQDLKRMRRAGAQGSLAEQAFLEGWSLLTAGAEPYQAAQLLLRRALLDNQFAGLRREELEEVLDQERAAAIEAAALAKSVEGSFEDHPLLGEAGKPVVTTGDVPAFAALLAEQPRAGATHPTEGRLFLYPPESHAEHCWGVAIYAILLAPSFGADIGTVYLAAMGHHLHNAYLPDGGFAGEMLLEPHLQAVMQGFRKKALAELPVSLADELNEAHDIISASAAPEAMAFHAADVLDRVLDVRWRAQAAGFTLDIATKTYGLVHEGPHKDYHETVLTAAKIDPC</sequence>
<reference evidence="2" key="1">
    <citation type="submission" date="2022-07" db="EMBL/GenBank/DDBJ databases">
        <title>Parvularcula maris sp. nov., an algicidal bacterium isolated from seawater.</title>
        <authorList>
            <person name="Li F."/>
        </authorList>
    </citation>
    <scope>NUCLEOTIDE SEQUENCE</scope>
    <source>
        <strain evidence="2">BGMRC 0090</strain>
    </source>
</reference>
<organism evidence="2 3">
    <name type="scientific">Parvularcula maris</name>
    <dbReference type="NCBI Taxonomy" id="2965077"/>
    <lineage>
        <taxon>Bacteria</taxon>
        <taxon>Pseudomonadati</taxon>
        <taxon>Pseudomonadota</taxon>
        <taxon>Alphaproteobacteria</taxon>
        <taxon>Parvularculales</taxon>
        <taxon>Parvularculaceae</taxon>
        <taxon>Parvularcula</taxon>
    </lineage>
</organism>
<proteinExistence type="predicted"/>
<gene>
    <name evidence="2" type="ORF">NOG11_04610</name>
</gene>
<evidence type="ECO:0000259" key="1">
    <source>
        <dbReference type="Pfam" id="PF13023"/>
    </source>
</evidence>
<evidence type="ECO:0000313" key="2">
    <source>
        <dbReference type="EMBL" id="MCQ8184662.1"/>
    </source>
</evidence>
<dbReference type="RefSeq" id="WP_256618511.1">
    <property type="nucleotide sequence ID" value="NZ_JANIBC010000002.1"/>
</dbReference>
<dbReference type="Gene3D" id="1.10.3210.10">
    <property type="entry name" value="Hypothetical protein af1432"/>
    <property type="match status" value="1"/>
</dbReference>